<organism evidence="2 3">
    <name type="scientific">Catellatospora aurea</name>
    <dbReference type="NCBI Taxonomy" id="1337874"/>
    <lineage>
        <taxon>Bacteria</taxon>
        <taxon>Bacillati</taxon>
        <taxon>Actinomycetota</taxon>
        <taxon>Actinomycetes</taxon>
        <taxon>Micromonosporales</taxon>
        <taxon>Micromonosporaceae</taxon>
        <taxon>Catellatospora</taxon>
    </lineage>
</organism>
<dbReference type="EMBL" id="JBHTAC010000044">
    <property type="protein sequence ID" value="MFC7246775.1"/>
    <property type="molecule type" value="Genomic_DNA"/>
</dbReference>
<evidence type="ECO:0000256" key="1">
    <source>
        <dbReference type="SAM" id="MobiDB-lite"/>
    </source>
</evidence>
<sequence length="175" mass="18127">MNDGGNVLVANRVDSTTWYSGVGIAESVEMIVTGVENGSWVDGTLGGVRTVAEAAVWVLDPVGALVTAGFAGVSNTSSRCRRHWIGSPAIRTRSPPTLRPGTTSPLSTPTSPICTAAPSPARSRTGTDQPRSPTRQQAGETLDLLAGLRRAAEGMKAVVAMSGSVVTLVRTLVRT</sequence>
<comment type="caution">
    <text evidence="2">The sequence shown here is derived from an EMBL/GenBank/DDBJ whole genome shotgun (WGS) entry which is preliminary data.</text>
</comment>
<feature type="compositionally biased region" description="Low complexity" evidence="1">
    <location>
        <begin position="91"/>
        <end position="112"/>
    </location>
</feature>
<proteinExistence type="predicted"/>
<reference evidence="3" key="1">
    <citation type="journal article" date="2019" name="Int. J. Syst. Evol. Microbiol.">
        <title>The Global Catalogue of Microorganisms (GCM) 10K type strain sequencing project: providing services to taxonomists for standard genome sequencing and annotation.</title>
        <authorList>
            <consortium name="The Broad Institute Genomics Platform"/>
            <consortium name="The Broad Institute Genome Sequencing Center for Infectious Disease"/>
            <person name="Wu L."/>
            <person name="Ma J."/>
        </authorList>
    </citation>
    <scope>NUCLEOTIDE SEQUENCE [LARGE SCALE GENOMIC DNA]</scope>
    <source>
        <strain evidence="3">CGMCC 1.9106</strain>
    </source>
</reference>
<feature type="region of interest" description="Disordered" evidence="1">
    <location>
        <begin position="86"/>
        <end position="140"/>
    </location>
</feature>
<evidence type="ECO:0000313" key="3">
    <source>
        <dbReference type="Proteomes" id="UP001596392"/>
    </source>
</evidence>
<name>A0ABW2H638_9ACTN</name>
<gene>
    <name evidence="2" type="ORF">ACFQO7_30225</name>
</gene>
<evidence type="ECO:0000313" key="2">
    <source>
        <dbReference type="EMBL" id="MFC7246775.1"/>
    </source>
</evidence>
<dbReference type="RefSeq" id="WP_376809560.1">
    <property type="nucleotide sequence ID" value="NZ_JBHTAC010000044.1"/>
</dbReference>
<keyword evidence="3" id="KW-1185">Reference proteome</keyword>
<protein>
    <submittedName>
        <fullName evidence="2">Uncharacterized protein</fullName>
    </submittedName>
</protein>
<accession>A0ABW2H638</accession>
<feature type="compositionally biased region" description="Polar residues" evidence="1">
    <location>
        <begin position="122"/>
        <end position="139"/>
    </location>
</feature>
<dbReference type="Proteomes" id="UP001596392">
    <property type="component" value="Unassembled WGS sequence"/>
</dbReference>